<sequence>MTNRSSGLPQLNSTSGASRQDKTSFPDPRWIRSCAFTFIPKILKPHKNHFTPCTHPSHKASFLHSHPQPGTSSSPLR</sequence>
<keyword evidence="3" id="KW-1185">Reference proteome</keyword>
<name>A0A4U5LR80_STECR</name>
<reference evidence="2 3" key="2">
    <citation type="journal article" date="2019" name="G3 (Bethesda)">
        <title>Hybrid Assembly of the Genome of the Entomopathogenic Nematode Steinernema carpocapsae Identifies the X-Chromosome.</title>
        <authorList>
            <person name="Serra L."/>
            <person name="Macchietto M."/>
            <person name="Macias-Munoz A."/>
            <person name="McGill C.J."/>
            <person name="Rodriguez I.M."/>
            <person name="Rodriguez B."/>
            <person name="Murad R."/>
            <person name="Mortazavi A."/>
        </authorList>
    </citation>
    <scope>NUCLEOTIDE SEQUENCE [LARGE SCALE GENOMIC DNA]</scope>
    <source>
        <strain evidence="2 3">ALL</strain>
    </source>
</reference>
<evidence type="ECO:0000313" key="3">
    <source>
        <dbReference type="Proteomes" id="UP000298663"/>
    </source>
</evidence>
<feature type="compositionally biased region" description="Polar residues" evidence="1">
    <location>
        <begin position="68"/>
        <end position="77"/>
    </location>
</feature>
<protein>
    <submittedName>
        <fullName evidence="2">Uncharacterized protein</fullName>
    </submittedName>
</protein>
<accession>A0A4U5LR80</accession>
<dbReference type="AlphaFoldDB" id="A0A4U5LR80"/>
<gene>
    <name evidence="2" type="ORF">L596_029918</name>
</gene>
<reference evidence="2 3" key="1">
    <citation type="journal article" date="2015" name="Genome Biol.">
        <title>Comparative genomics of Steinernema reveals deeply conserved gene regulatory networks.</title>
        <authorList>
            <person name="Dillman A.R."/>
            <person name="Macchietto M."/>
            <person name="Porter C.F."/>
            <person name="Rogers A."/>
            <person name="Williams B."/>
            <person name="Antoshechkin I."/>
            <person name="Lee M.M."/>
            <person name="Goodwin Z."/>
            <person name="Lu X."/>
            <person name="Lewis E.E."/>
            <person name="Goodrich-Blair H."/>
            <person name="Stock S.P."/>
            <person name="Adams B.J."/>
            <person name="Sternberg P.W."/>
            <person name="Mortazavi A."/>
        </authorList>
    </citation>
    <scope>NUCLEOTIDE SEQUENCE [LARGE SCALE GENOMIC DNA]</scope>
    <source>
        <strain evidence="2 3">ALL</strain>
    </source>
</reference>
<organism evidence="2 3">
    <name type="scientific">Steinernema carpocapsae</name>
    <name type="common">Entomopathogenic nematode</name>
    <dbReference type="NCBI Taxonomy" id="34508"/>
    <lineage>
        <taxon>Eukaryota</taxon>
        <taxon>Metazoa</taxon>
        <taxon>Ecdysozoa</taxon>
        <taxon>Nematoda</taxon>
        <taxon>Chromadorea</taxon>
        <taxon>Rhabditida</taxon>
        <taxon>Tylenchina</taxon>
        <taxon>Panagrolaimomorpha</taxon>
        <taxon>Strongyloidoidea</taxon>
        <taxon>Steinernematidae</taxon>
        <taxon>Steinernema</taxon>
    </lineage>
</organism>
<dbReference type="Proteomes" id="UP000298663">
    <property type="component" value="Unassembled WGS sequence"/>
</dbReference>
<comment type="caution">
    <text evidence="2">The sequence shown here is derived from an EMBL/GenBank/DDBJ whole genome shotgun (WGS) entry which is preliminary data.</text>
</comment>
<evidence type="ECO:0000313" key="2">
    <source>
        <dbReference type="EMBL" id="TKR58479.1"/>
    </source>
</evidence>
<feature type="compositionally biased region" description="Polar residues" evidence="1">
    <location>
        <begin position="1"/>
        <end position="18"/>
    </location>
</feature>
<evidence type="ECO:0000256" key="1">
    <source>
        <dbReference type="SAM" id="MobiDB-lite"/>
    </source>
</evidence>
<feature type="region of interest" description="Disordered" evidence="1">
    <location>
        <begin position="48"/>
        <end position="77"/>
    </location>
</feature>
<feature type="region of interest" description="Disordered" evidence="1">
    <location>
        <begin position="1"/>
        <end position="27"/>
    </location>
</feature>
<proteinExistence type="predicted"/>
<dbReference type="EMBL" id="AZBU02000013">
    <property type="protein sequence ID" value="TKR58479.1"/>
    <property type="molecule type" value="Genomic_DNA"/>
</dbReference>